<reference evidence="3 4" key="1">
    <citation type="submission" date="2018-11" db="EMBL/GenBank/DDBJ databases">
        <authorList>
            <consortium name="Pathogen Informatics"/>
        </authorList>
    </citation>
    <scope>NUCLEOTIDE SEQUENCE [LARGE SCALE GENOMIC DNA]</scope>
</reference>
<dbReference type="Pfam" id="PF01484">
    <property type="entry name" value="Col_cuticle_N"/>
    <property type="match status" value="1"/>
</dbReference>
<accession>A0A3P6RGQ7</accession>
<name>A0A3P6RGQ7_CYLGO</name>
<gene>
    <name evidence="3" type="ORF">CGOC_LOCUS4307</name>
</gene>
<evidence type="ECO:0000313" key="3">
    <source>
        <dbReference type="EMBL" id="VDK58407.1"/>
    </source>
</evidence>
<sequence length="115" mass="13257">MNPDSLKWKLILALASSTFALLFTVIAIPLIQADLENLKTEVFSEMDEFRASTDALWDDLIEIERNPVAKRDISVVYSRRPVIHRKAKRKFYKNVHIILATFAANNKSFYSDKRG</sequence>
<dbReference type="OrthoDB" id="5868421at2759"/>
<evidence type="ECO:0000256" key="1">
    <source>
        <dbReference type="ARBA" id="ARBA00022737"/>
    </source>
</evidence>
<dbReference type="AlphaFoldDB" id="A0A3P6RGQ7"/>
<dbReference type="SMART" id="SM01088">
    <property type="entry name" value="Col_cuticle_N"/>
    <property type="match status" value="1"/>
</dbReference>
<organism evidence="3 4">
    <name type="scientific">Cylicostephanus goldi</name>
    <name type="common">Nematode worm</name>
    <dbReference type="NCBI Taxonomy" id="71465"/>
    <lineage>
        <taxon>Eukaryota</taxon>
        <taxon>Metazoa</taxon>
        <taxon>Ecdysozoa</taxon>
        <taxon>Nematoda</taxon>
        <taxon>Chromadorea</taxon>
        <taxon>Rhabditida</taxon>
        <taxon>Rhabditina</taxon>
        <taxon>Rhabditomorpha</taxon>
        <taxon>Strongyloidea</taxon>
        <taxon>Strongylidae</taxon>
        <taxon>Cylicostephanus</taxon>
    </lineage>
</organism>
<dbReference type="GO" id="GO:0042302">
    <property type="term" value="F:structural constituent of cuticle"/>
    <property type="evidence" value="ECO:0007669"/>
    <property type="project" value="InterPro"/>
</dbReference>
<evidence type="ECO:0000259" key="2">
    <source>
        <dbReference type="SMART" id="SM01088"/>
    </source>
</evidence>
<protein>
    <recommendedName>
        <fullName evidence="2">Nematode cuticle collagen N-terminal domain-containing protein</fullName>
    </recommendedName>
</protein>
<dbReference type="EMBL" id="UYRV01011782">
    <property type="protein sequence ID" value="VDK58407.1"/>
    <property type="molecule type" value="Genomic_DNA"/>
</dbReference>
<proteinExistence type="predicted"/>
<dbReference type="Proteomes" id="UP000271889">
    <property type="component" value="Unassembled WGS sequence"/>
</dbReference>
<feature type="domain" description="Nematode cuticle collagen N-terminal" evidence="2">
    <location>
        <begin position="10"/>
        <end position="60"/>
    </location>
</feature>
<keyword evidence="4" id="KW-1185">Reference proteome</keyword>
<keyword evidence="1" id="KW-0677">Repeat</keyword>
<dbReference type="InterPro" id="IPR002486">
    <property type="entry name" value="Col_cuticle_N"/>
</dbReference>
<evidence type="ECO:0000313" key="4">
    <source>
        <dbReference type="Proteomes" id="UP000271889"/>
    </source>
</evidence>